<dbReference type="Proteomes" id="UP000324162">
    <property type="component" value="Unassembled WGS sequence"/>
</dbReference>
<sequence length="145" mass="15819">MAPASSSSHLPKPPQSKEETLARMEQATTKVQASRSTQQPLPQSPYSTADKVRVVEEGLNEKFIVRIIKTEFAGDGGTIGFMPEGATTATYWTTTYTQLEHADKNAELIAQSLGLDYDPTVEYTLLLIDQEQANANGDMVSLIPT</sequence>
<organism evidence="2 3">
    <name type="scientific">Pseudoalteromonas fuliginea</name>
    <dbReference type="NCBI Taxonomy" id="1872678"/>
    <lineage>
        <taxon>Bacteria</taxon>
        <taxon>Pseudomonadati</taxon>
        <taxon>Pseudomonadota</taxon>
        <taxon>Gammaproteobacteria</taxon>
        <taxon>Alteromonadales</taxon>
        <taxon>Pseudoalteromonadaceae</taxon>
        <taxon>Pseudoalteromonas</taxon>
    </lineage>
</organism>
<gene>
    <name evidence="2" type="ORF">EU508_10800</name>
</gene>
<evidence type="ECO:0000313" key="3">
    <source>
        <dbReference type="Proteomes" id="UP000324162"/>
    </source>
</evidence>
<evidence type="ECO:0000313" key="2">
    <source>
        <dbReference type="EMBL" id="KAA1160223.1"/>
    </source>
</evidence>
<dbReference type="EMBL" id="SEUK01000049">
    <property type="protein sequence ID" value="KAA1160223.1"/>
    <property type="molecule type" value="Genomic_DNA"/>
</dbReference>
<feature type="region of interest" description="Disordered" evidence="1">
    <location>
        <begin position="1"/>
        <end position="49"/>
    </location>
</feature>
<feature type="compositionally biased region" description="Polar residues" evidence="1">
    <location>
        <begin position="26"/>
        <end position="47"/>
    </location>
</feature>
<dbReference type="RefSeq" id="WP_149614345.1">
    <property type="nucleotide sequence ID" value="NZ_SEUK01000049.1"/>
</dbReference>
<reference evidence="2 3" key="1">
    <citation type="submission" date="2019-01" db="EMBL/GenBank/DDBJ databases">
        <title>Genome sequences of marine Pseudoalteromonas species.</title>
        <authorList>
            <person name="Boraston A.B."/>
            <person name="Hehemann J.-H."/>
            <person name="Vickers C.J."/>
            <person name="Salama-Alber O."/>
            <person name="Abe K."/>
            <person name="Hettle A.J."/>
        </authorList>
    </citation>
    <scope>NUCLEOTIDE SEQUENCE [LARGE SCALE GENOMIC DNA]</scope>
    <source>
        <strain evidence="2 3">PS42</strain>
    </source>
</reference>
<dbReference type="AlphaFoldDB" id="A0AB73BGP9"/>
<evidence type="ECO:0000256" key="1">
    <source>
        <dbReference type="SAM" id="MobiDB-lite"/>
    </source>
</evidence>
<comment type="caution">
    <text evidence="2">The sequence shown here is derived from an EMBL/GenBank/DDBJ whole genome shotgun (WGS) entry which is preliminary data.</text>
</comment>
<name>A0AB73BGP9_9GAMM</name>
<accession>A0AB73BGP9</accession>
<proteinExistence type="predicted"/>
<protein>
    <submittedName>
        <fullName evidence="2">Uncharacterized protein</fullName>
    </submittedName>
</protein>